<evidence type="ECO:0000313" key="2">
    <source>
        <dbReference type="EMBL" id="OCL10367.1"/>
    </source>
</evidence>
<dbReference type="OrthoDB" id="3433125at2759"/>
<keyword evidence="3" id="KW-1185">Reference proteome</keyword>
<dbReference type="EMBL" id="KV749253">
    <property type="protein sequence ID" value="OCL10367.1"/>
    <property type="molecule type" value="Genomic_DNA"/>
</dbReference>
<name>A0A8E2JV59_9PEZI</name>
<proteinExistence type="predicted"/>
<evidence type="ECO:0000313" key="3">
    <source>
        <dbReference type="Proteomes" id="UP000250140"/>
    </source>
</evidence>
<feature type="compositionally biased region" description="Polar residues" evidence="1">
    <location>
        <begin position="351"/>
        <end position="371"/>
    </location>
</feature>
<dbReference type="PANTHER" id="PTHR38887:SF1">
    <property type="entry name" value="RAS MODIFICATION PROTEIN ERF4"/>
    <property type="match status" value="1"/>
</dbReference>
<feature type="region of interest" description="Disordered" evidence="1">
    <location>
        <begin position="72"/>
        <end position="113"/>
    </location>
</feature>
<gene>
    <name evidence="2" type="ORF">AOQ84DRAFT_387564</name>
</gene>
<feature type="compositionally biased region" description="Low complexity" evidence="1">
    <location>
        <begin position="31"/>
        <end position="46"/>
    </location>
</feature>
<reference evidence="2 3" key="1">
    <citation type="journal article" date="2016" name="Nat. Commun.">
        <title>Ectomycorrhizal ecology is imprinted in the genome of the dominant symbiotic fungus Cenococcum geophilum.</title>
        <authorList>
            <consortium name="DOE Joint Genome Institute"/>
            <person name="Peter M."/>
            <person name="Kohler A."/>
            <person name="Ohm R.A."/>
            <person name="Kuo A."/>
            <person name="Krutzmann J."/>
            <person name="Morin E."/>
            <person name="Arend M."/>
            <person name="Barry K.W."/>
            <person name="Binder M."/>
            <person name="Choi C."/>
            <person name="Clum A."/>
            <person name="Copeland A."/>
            <person name="Grisel N."/>
            <person name="Haridas S."/>
            <person name="Kipfer T."/>
            <person name="LaButti K."/>
            <person name="Lindquist E."/>
            <person name="Lipzen A."/>
            <person name="Maire R."/>
            <person name="Meier B."/>
            <person name="Mihaltcheva S."/>
            <person name="Molinier V."/>
            <person name="Murat C."/>
            <person name="Poggeler S."/>
            <person name="Quandt C.A."/>
            <person name="Sperisen C."/>
            <person name="Tritt A."/>
            <person name="Tisserant E."/>
            <person name="Crous P.W."/>
            <person name="Henrissat B."/>
            <person name="Nehls U."/>
            <person name="Egli S."/>
            <person name="Spatafora J.W."/>
            <person name="Grigoriev I.V."/>
            <person name="Martin F.M."/>
        </authorList>
    </citation>
    <scope>NUCLEOTIDE SEQUENCE [LARGE SCALE GENOMIC DNA]</scope>
    <source>
        <strain evidence="2 3">CBS 207.34</strain>
    </source>
</reference>
<evidence type="ECO:0000256" key="1">
    <source>
        <dbReference type="SAM" id="MobiDB-lite"/>
    </source>
</evidence>
<dbReference type="InterPro" id="IPR053221">
    <property type="entry name" value="Burnettramic_acid_biosynth"/>
</dbReference>
<protein>
    <submittedName>
        <fullName evidence="2">Uncharacterized protein</fullName>
    </submittedName>
</protein>
<organism evidence="2 3">
    <name type="scientific">Glonium stellatum</name>
    <dbReference type="NCBI Taxonomy" id="574774"/>
    <lineage>
        <taxon>Eukaryota</taxon>
        <taxon>Fungi</taxon>
        <taxon>Dikarya</taxon>
        <taxon>Ascomycota</taxon>
        <taxon>Pezizomycotina</taxon>
        <taxon>Dothideomycetes</taxon>
        <taxon>Pleosporomycetidae</taxon>
        <taxon>Gloniales</taxon>
        <taxon>Gloniaceae</taxon>
        <taxon>Glonium</taxon>
    </lineage>
</organism>
<dbReference type="Proteomes" id="UP000250140">
    <property type="component" value="Unassembled WGS sequence"/>
</dbReference>
<dbReference type="PANTHER" id="PTHR38887">
    <property type="entry name" value="CHROMOSOME 21, WHOLE GENOME SHOTGUN SEQUENCE"/>
    <property type="match status" value="1"/>
</dbReference>
<feature type="region of interest" description="Disordered" evidence="1">
    <location>
        <begin position="351"/>
        <end position="435"/>
    </location>
</feature>
<sequence length="471" mass="50710">MSRLVKLVGTGIGLATEAYHARNSPSPSPSPAITASSAASSSRAPPTYVDAPPQYAELPVGEADELIARGQAVPAEKEKAYMNDGSDISDSDEERDEQAWELDEAAEEADPPSYAEITQQEANDELARALGRLPPPNPSQRLPCPVIIPQRRPKNKARGFVRAYAPVLEGCGIDQATFLTFLKSFHQSSKASPILDVIFVGAAIAGFAPSVAAMIASTVVQVAAGTAKEIQSRKRSNSFLDDMNQRLFMPRGLYCLIMSFKPESARPISGAQVNINDTIAKYTQHAQSGYKNTIAGLRVSSGKTYGEFELPESAPLVFPGLDQAVADPNASKFKKSQKFVADYLDRRAQATYANENPNSSLTTASTPQFASRFSDPNHPANSGSLISLVTGGALGGRKQRRQGGRGGLGDLANEFGRRQRRQRGRRGERGGAIKSVRKMMQQDVLYLMVVNLPTDRELEIARSTLQAQGAA</sequence>
<feature type="compositionally biased region" description="Acidic residues" evidence="1">
    <location>
        <begin position="87"/>
        <end position="110"/>
    </location>
</feature>
<accession>A0A8E2JV59</accession>
<feature type="region of interest" description="Disordered" evidence="1">
    <location>
        <begin position="16"/>
        <end position="54"/>
    </location>
</feature>
<dbReference type="AlphaFoldDB" id="A0A8E2JV59"/>